<evidence type="ECO:0000313" key="2">
    <source>
        <dbReference type="EMBL" id="SUM57959.1"/>
    </source>
</evidence>
<keyword evidence="1" id="KW-0472">Membrane</keyword>
<evidence type="ECO:0000256" key="1">
    <source>
        <dbReference type="SAM" id="Phobius"/>
    </source>
</evidence>
<accession>A0A380GV64</accession>
<feature type="transmembrane region" description="Helical" evidence="1">
    <location>
        <begin position="191"/>
        <end position="210"/>
    </location>
</feature>
<feature type="transmembrane region" description="Helical" evidence="1">
    <location>
        <begin position="38"/>
        <end position="62"/>
    </location>
</feature>
<dbReference type="NCBIfam" id="NF047560">
    <property type="entry name" value="PSM_export_PmtB"/>
    <property type="match status" value="1"/>
</dbReference>
<feature type="transmembrane region" description="Helical" evidence="1">
    <location>
        <begin position="83"/>
        <end position="106"/>
    </location>
</feature>
<dbReference type="Pfam" id="PF13346">
    <property type="entry name" value="ABC2_membrane_5"/>
    <property type="match status" value="1"/>
</dbReference>
<dbReference type="InterPro" id="IPR025699">
    <property type="entry name" value="ABC2_memb-like"/>
</dbReference>
<evidence type="ECO:0000313" key="3">
    <source>
        <dbReference type="Proteomes" id="UP000254100"/>
    </source>
</evidence>
<dbReference type="EMBL" id="UHDT01000001">
    <property type="protein sequence ID" value="SUM57959.1"/>
    <property type="molecule type" value="Genomic_DNA"/>
</dbReference>
<proteinExistence type="predicted"/>
<dbReference type="OrthoDB" id="2407769at2"/>
<gene>
    <name evidence="2" type="ORF">NCTC13832_01689</name>
</gene>
<reference evidence="2 3" key="1">
    <citation type="submission" date="2018-06" db="EMBL/GenBank/DDBJ databases">
        <authorList>
            <consortium name="Pathogen Informatics"/>
            <person name="Doyle S."/>
        </authorList>
    </citation>
    <scope>NUCLEOTIDE SEQUENCE [LARGE SCALE GENOMIC DNA]</scope>
    <source>
        <strain evidence="2 3">NCTC13832</strain>
    </source>
</reference>
<feature type="transmembrane region" description="Helical" evidence="1">
    <location>
        <begin position="151"/>
        <end position="179"/>
    </location>
</feature>
<keyword evidence="1" id="KW-1133">Transmembrane helix</keyword>
<feature type="transmembrane region" description="Helical" evidence="1">
    <location>
        <begin position="121"/>
        <end position="139"/>
    </location>
</feature>
<sequence>MFNLIKRNLYLHKMTIIIYMMLLFVLPIYNYFKEDYEVWFTPIFIIIFIIGIIDAAHAYRIFKHFGHDEAYLFHHSLPVSKQQLLNAHYITVILLTVFSAIVIFSYNHQDFISFNNIKLDFIWIFLASNLFIFMIYFPTSTEQSRNRRDAMIVYIIGMMFAIPFFIAMCAVLIGLFVFHNPNQFAHYHFDVYYFVVSVLTAIGTYIYHSIRNQRA</sequence>
<keyword evidence="1" id="KW-0812">Transmembrane</keyword>
<dbReference type="RefSeq" id="WP_044360660.1">
    <property type="nucleotide sequence ID" value="NZ_JXWY01000042.1"/>
</dbReference>
<feature type="transmembrane region" description="Helical" evidence="1">
    <location>
        <begin position="12"/>
        <end position="32"/>
    </location>
</feature>
<organism evidence="2 3">
    <name type="scientific">Staphylococcus microti</name>
    <dbReference type="NCBI Taxonomy" id="569857"/>
    <lineage>
        <taxon>Bacteria</taxon>
        <taxon>Bacillati</taxon>
        <taxon>Bacillota</taxon>
        <taxon>Bacilli</taxon>
        <taxon>Bacillales</taxon>
        <taxon>Staphylococcaceae</taxon>
        <taxon>Staphylococcus</taxon>
    </lineage>
</organism>
<dbReference type="AlphaFoldDB" id="A0A380GV64"/>
<protein>
    <submittedName>
        <fullName evidence="2">Membrane protein</fullName>
    </submittedName>
</protein>
<dbReference type="Proteomes" id="UP000254100">
    <property type="component" value="Unassembled WGS sequence"/>
</dbReference>
<name>A0A380GV64_9STAP</name>